<sequence length="327" mass="36893">MVGARTDASVNRTGTITHVFFVLNGKAKDTNRRQRRQREEEEKYTYLRFMTLCSEALTAAHKWAPSERRVGEALGRDYADQRYVSSLGYELGGAGMQTEGSKTWVMEKAEDADEGDTSDSFPSPPPPQYYQFHFLTPGSKDQPTQTHKLKKVHRITVISIIEVLIKVGWMTAFLSTPTHTHRWTSPSSHAIQMPSFRPHLWLQLWNPGRRSKAGRRLTTIASPRPISVVGSVHSRVGGDAGFRLNAGCVVRRLVGLGEMGQMLDRGKSGTCTRHANVTYTTGEGLYRELSAGVTDFWPEKTIAQPWLWYDLVVNDTTHWQRLSEKSK</sequence>
<evidence type="ECO:0000313" key="1">
    <source>
        <dbReference type="EMBL" id="EDR09281.1"/>
    </source>
</evidence>
<dbReference type="InParanoid" id="B0D6U0"/>
<reference evidence="1 2" key="1">
    <citation type="journal article" date="2008" name="Nature">
        <title>The genome of Laccaria bicolor provides insights into mycorrhizal symbiosis.</title>
        <authorList>
            <person name="Martin F."/>
            <person name="Aerts A."/>
            <person name="Ahren D."/>
            <person name="Brun A."/>
            <person name="Danchin E.G.J."/>
            <person name="Duchaussoy F."/>
            <person name="Gibon J."/>
            <person name="Kohler A."/>
            <person name="Lindquist E."/>
            <person name="Pereda V."/>
            <person name="Salamov A."/>
            <person name="Shapiro H.J."/>
            <person name="Wuyts J."/>
            <person name="Blaudez D."/>
            <person name="Buee M."/>
            <person name="Brokstein P."/>
            <person name="Canbaeck B."/>
            <person name="Cohen D."/>
            <person name="Courty P.E."/>
            <person name="Coutinho P.M."/>
            <person name="Delaruelle C."/>
            <person name="Detter J.C."/>
            <person name="Deveau A."/>
            <person name="DiFazio S."/>
            <person name="Duplessis S."/>
            <person name="Fraissinet-Tachet L."/>
            <person name="Lucic E."/>
            <person name="Frey-Klett P."/>
            <person name="Fourrey C."/>
            <person name="Feussner I."/>
            <person name="Gay G."/>
            <person name="Grimwood J."/>
            <person name="Hoegger P.J."/>
            <person name="Jain P."/>
            <person name="Kilaru S."/>
            <person name="Labbe J."/>
            <person name="Lin Y.C."/>
            <person name="Legue V."/>
            <person name="Le Tacon F."/>
            <person name="Marmeisse R."/>
            <person name="Melayah D."/>
            <person name="Montanini B."/>
            <person name="Muratet M."/>
            <person name="Nehls U."/>
            <person name="Niculita-Hirzel H."/>
            <person name="Oudot-Le Secq M.P."/>
            <person name="Peter M."/>
            <person name="Quesneville H."/>
            <person name="Rajashekar B."/>
            <person name="Reich M."/>
            <person name="Rouhier N."/>
            <person name="Schmutz J."/>
            <person name="Yin T."/>
            <person name="Chalot M."/>
            <person name="Henrissat B."/>
            <person name="Kuees U."/>
            <person name="Lucas S."/>
            <person name="Van de Peer Y."/>
            <person name="Podila G.K."/>
            <person name="Polle A."/>
            <person name="Pukkila P.J."/>
            <person name="Richardson P.M."/>
            <person name="Rouze P."/>
            <person name="Sanders I.R."/>
            <person name="Stajich J.E."/>
            <person name="Tunlid A."/>
            <person name="Tuskan G."/>
            <person name="Grigoriev I.V."/>
        </authorList>
    </citation>
    <scope>NUCLEOTIDE SEQUENCE [LARGE SCALE GENOMIC DNA]</scope>
    <source>
        <strain evidence="2">S238N-H82 / ATCC MYA-4686</strain>
    </source>
</reference>
<accession>B0D6U0</accession>
<dbReference type="AlphaFoldDB" id="B0D6U0"/>
<protein>
    <submittedName>
        <fullName evidence="1">Predicted protein</fullName>
    </submittedName>
</protein>
<dbReference type="GeneID" id="6075288"/>
<organism evidence="2">
    <name type="scientific">Laccaria bicolor (strain S238N-H82 / ATCC MYA-4686)</name>
    <name type="common">Bicoloured deceiver</name>
    <name type="synonym">Laccaria laccata var. bicolor</name>
    <dbReference type="NCBI Taxonomy" id="486041"/>
    <lineage>
        <taxon>Eukaryota</taxon>
        <taxon>Fungi</taxon>
        <taxon>Dikarya</taxon>
        <taxon>Basidiomycota</taxon>
        <taxon>Agaricomycotina</taxon>
        <taxon>Agaricomycetes</taxon>
        <taxon>Agaricomycetidae</taxon>
        <taxon>Agaricales</taxon>
        <taxon>Agaricineae</taxon>
        <taxon>Hydnangiaceae</taxon>
        <taxon>Laccaria</taxon>
    </lineage>
</organism>
<dbReference type="EMBL" id="DS547099">
    <property type="protein sequence ID" value="EDR09281.1"/>
    <property type="molecule type" value="Genomic_DNA"/>
</dbReference>
<dbReference type="RefSeq" id="XP_001879630.1">
    <property type="nucleotide sequence ID" value="XM_001879595.1"/>
</dbReference>
<dbReference type="HOGENOM" id="CLU_850107_0_0_1"/>
<gene>
    <name evidence="1" type="ORF">LACBIDRAFT_293811</name>
</gene>
<keyword evidence="2" id="KW-1185">Reference proteome</keyword>
<proteinExistence type="predicted"/>
<dbReference type="Proteomes" id="UP000001194">
    <property type="component" value="Unassembled WGS sequence"/>
</dbReference>
<dbReference type="KEGG" id="lbc:LACBIDRAFT_293811"/>
<evidence type="ECO:0000313" key="2">
    <source>
        <dbReference type="Proteomes" id="UP000001194"/>
    </source>
</evidence>
<name>B0D6U0_LACBS</name>